<dbReference type="PIRSF" id="PIRSF000371">
    <property type="entry name" value="PFL_act_enz"/>
    <property type="match status" value="1"/>
</dbReference>
<dbReference type="PROSITE" id="PS51918">
    <property type="entry name" value="RADICAL_SAM"/>
    <property type="match status" value="1"/>
</dbReference>
<keyword evidence="7" id="KW-0408">Iron</keyword>
<evidence type="ECO:0000256" key="3">
    <source>
        <dbReference type="ARBA" id="ARBA00022485"/>
    </source>
</evidence>
<protein>
    <submittedName>
        <fullName evidence="10">Pyruvate formate-lyase 1-activating enzyme</fullName>
        <ecNumber evidence="10">1.97.1.4</ecNumber>
    </submittedName>
</protein>
<dbReference type="NCBIfam" id="TIGR02493">
    <property type="entry name" value="PFLA"/>
    <property type="match status" value="1"/>
</dbReference>
<dbReference type="SUPFAM" id="SSF102114">
    <property type="entry name" value="Radical SAM enzymes"/>
    <property type="match status" value="1"/>
</dbReference>
<dbReference type="SFLD" id="SFLDG01066">
    <property type="entry name" value="organic_radical-activating_enz"/>
    <property type="match status" value="1"/>
</dbReference>
<comment type="cofactor">
    <cofactor evidence="1">
        <name>[4Fe-4S] cluster</name>
        <dbReference type="ChEBI" id="CHEBI:49883"/>
    </cofactor>
</comment>
<keyword evidence="10" id="KW-0456">Lyase</keyword>
<keyword evidence="4" id="KW-0949">S-adenosyl-L-methionine</keyword>
<dbReference type="PANTHER" id="PTHR30352">
    <property type="entry name" value="PYRUVATE FORMATE-LYASE-ACTIVATING ENZYME"/>
    <property type="match status" value="1"/>
</dbReference>
<dbReference type="SFLD" id="SFLDS00029">
    <property type="entry name" value="Radical_SAM"/>
    <property type="match status" value="1"/>
</dbReference>
<keyword evidence="6 10" id="KW-0560">Oxidoreductase</keyword>
<dbReference type="GO" id="GO:0046872">
    <property type="term" value="F:metal ion binding"/>
    <property type="evidence" value="ECO:0007669"/>
    <property type="project" value="UniProtKB-KW"/>
</dbReference>
<dbReference type="InterPro" id="IPR058240">
    <property type="entry name" value="rSAM_sf"/>
</dbReference>
<evidence type="ECO:0000256" key="1">
    <source>
        <dbReference type="ARBA" id="ARBA00001966"/>
    </source>
</evidence>
<dbReference type="EMBL" id="VSSQ01000766">
    <property type="protein sequence ID" value="MPM00996.1"/>
    <property type="molecule type" value="Genomic_DNA"/>
</dbReference>
<keyword evidence="5" id="KW-0479">Metal-binding</keyword>
<dbReference type="InterPro" id="IPR007197">
    <property type="entry name" value="rSAM"/>
</dbReference>
<dbReference type="InterPro" id="IPR012838">
    <property type="entry name" value="PFL1_activating"/>
</dbReference>
<evidence type="ECO:0000256" key="6">
    <source>
        <dbReference type="ARBA" id="ARBA00023002"/>
    </source>
</evidence>
<dbReference type="Gene3D" id="3.20.20.70">
    <property type="entry name" value="Aldolase class I"/>
    <property type="match status" value="1"/>
</dbReference>
<evidence type="ECO:0000256" key="8">
    <source>
        <dbReference type="ARBA" id="ARBA00023014"/>
    </source>
</evidence>
<comment type="similarity">
    <text evidence="2">Belongs to the organic radical-activating enzymes family.</text>
</comment>
<dbReference type="PROSITE" id="PS01087">
    <property type="entry name" value="RADICAL_ACTIVATING"/>
    <property type="match status" value="1"/>
</dbReference>
<dbReference type="PANTHER" id="PTHR30352:SF5">
    <property type="entry name" value="PYRUVATE FORMATE-LYASE 1-ACTIVATING ENZYME"/>
    <property type="match status" value="1"/>
</dbReference>
<proteinExistence type="inferred from homology"/>
<comment type="caution">
    <text evidence="10">The sequence shown here is derived from an EMBL/GenBank/DDBJ whole genome shotgun (WGS) entry which is preliminary data.</text>
</comment>
<dbReference type="InterPro" id="IPR013785">
    <property type="entry name" value="Aldolase_TIM"/>
</dbReference>
<dbReference type="Pfam" id="PF04055">
    <property type="entry name" value="Radical_SAM"/>
    <property type="match status" value="1"/>
</dbReference>
<keyword evidence="10" id="KW-0670">Pyruvate</keyword>
<dbReference type="GO" id="GO:0016829">
    <property type="term" value="F:lyase activity"/>
    <property type="evidence" value="ECO:0007669"/>
    <property type="project" value="UniProtKB-KW"/>
</dbReference>
<dbReference type="GO" id="GO:0043365">
    <property type="term" value="F:[formate-C-acetyltransferase]-activating enzyme activity"/>
    <property type="evidence" value="ECO:0007669"/>
    <property type="project" value="UniProtKB-EC"/>
</dbReference>
<feature type="domain" description="Radical SAM core" evidence="9">
    <location>
        <begin position="16"/>
        <end position="239"/>
    </location>
</feature>
<dbReference type="EC" id="1.97.1.4" evidence="10"/>
<reference evidence="10" key="1">
    <citation type="submission" date="2019-08" db="EMBL/GenBank/DDBJ databases">
        <authorList>
            <person name="Kucharzyk K."/>
            <person name="Murdoch R.W."/>
            <person name="Higgins S."/>
            <person name="Loffler F."/>
        </authorList>
    </citation>
    <scope>NUCLEOTIDE SEQUENCE</scope>
</reference>
<evidence type="ECO:0000313" key="10">
    <source>
        <dbReference type="EMBL" id="MPM00996.1"/>
    </source>
</evidence>
<sequence>MSVIGSVHSVESLGTLDGPGLRYVVFLQGCSLRCRYCHNPDTWNLKGGKSTDSRDLVKEILGYRNFIAKGGVTISGGEPLKQPEFALDVIERLKQEGLHTALDTAGSVPLELAKPVLDAADLILLDIKSLDDRMCFSLTGMGNANTLSTLAYCQSIGKKVWIRHVLVPGWTLEEQMLKELADFLKAFSCIEQVELLPYHRMGQYKWEQLKLHYSFKDVPEPTKRELLMARSIFEEQGHRVLMTNLTDEKESKVG</sequence>
<dbReference type="AlphaFoldDB" id="A0A644WB00"/>
<evidence type="ECO:0000256" key="7">
    <source>
        <dbReference type="ARBA" id="ARBA00023004"/>
    </source>
</evidence>
<keyword evidence="3" id="KW-0004">4Fe-4S</keyword>
<accession>A0A644WB00</accession>
<gene>
    <name evidence="10" type="primary">pflA_6</name>
    <name evidence="10" type="ORF">SDC9_47233</name>
</gene>
<evidence type="ECO:0000256" key="5">
    <source>
        <dbReference type="ARBA" id="ARBA00022723"/>
    </source>
</evidence>
<dbReference type="InterPro" id="IPR001989">
    <property type="entry name" value="Radical_activat_CS"/>
</dbReference>
<dbReference type="InterPro" id="IPR012839">
    <property type="entry name" value="Organic_radical_activase"/>
</dbReference>
<evidence type="ECO:0000256" key="4">
    <source>
        <dbReference type="ARBA" id="ARBA00022691"/>
    </source>
</evidence>
<dbReference type="InterPro" id="IPR034457">
    <property type="entry name" value="Organic_radical-activating"/>
</dbReference>
<dbReference type="GO" id="GO:0051539">
    <property type="term" value="F:4 iron, 4 sulfur cluster binding"/>
    <property type="evidence" value="ECO:0007669"/>
    <property type="project" value="UniProtKB-KW"/>
</dbReference>
<name>A0A644WB00_9ZZZZ</name>
<evidence type="ECO:0000256" key="2">
    <source>
        <dbReference type="ARBA" id="ARBA00009777"/>
    </source>
</evidence>
<keyword evidence="8" id="KW-0411">Iron-sulfur</keyword>
<dbReference type="CDD" id="cd01335">
    <property type="entry name" value="Radical_SAM"/>
    <property type="match status" value="1"/>
</dbReference>
<organism evidence="10">
    <name type="scientific">bioreactor metagenome</name>
    <dbReference type="NCBI Taxonomy" id="1076179"/>
    <lineage>
        <taxon>unclassified sequences</taxon>
        <taxon>metagenomes</taxon>
        <taxon>ecological metagenomes</taxon>
    </lineage>
</organism>
<evidence type="ECO:0000259" key="9">
    <source>
        <dbReference type="PROSITE" id="PS51918"/>
    </source>
</evidence>